<dbReference type="Proteomes" id="UP001500432">
    <property type="component" value="Unassembled WGS sequence"/>
</dbReference>
<dbReference type="EMBL" id="BAAAQW010000010">
    <property type="protein sequence ID" value="GAA2202299.1"/>
    <property type="molecule type" value="Genomic_DNA"/>
</dbReference>
<sequence>MSTPQPRRPTLHSLGLDAVWLASRIEENPVLLGLTDGTPRFERTILRPGTDRFAVILFDPAGGTRLLVEVQLADADAGQLARALDLWAAEHTRLPVGHRLVLAAEHIPADVAHAAASARATAPVELLELRAEQTGSIVNVYGEPVPLRSGNGPTPALP</sequence>
<evidence type="ECO:0000313" key="1">
    <source>
        <dbReference type="EMBL" id="GAA2202299.1"/>
    </source>
</evidence>
<protein>
    <submittedName>
        <fullName evidence="1">Uncharacterized protein</fullName>
    </submittedName>
</protein>
<dbReference type="RefSeq" id="WP_344300598.1">
    <property type="nucleotide sequence ID" value="NZ_BAAAQW010000010.1"/>
</dbReference>
<comment type="caution">
    <text evidence="1">The sequence shown here is derived from an EMBL/GenBank/DDBJ whole genome shotgun (WGS) entry which is preliminary data.</text>
</comment>
<evidence type="ECO:0000313" key="2">
    <source>
        <dbReference type="Proteomes" id="UP001500432"/>
    </source>
</evidence>
<name>A0ABN3C029_9MICC</name>
<proteinExistence type="predicted"/>
<accession>A0ABN3C029</accession>
<keyword evidence="2" id="KW-1185">Reference proteome</keyword>
<organism evidence="1 2">
    <name type="scientific">Sinomonas flava</name>
    <dbReference type="NCBI Taxonomy" id="496857"/>
    <lineage>
        <taxon>Bacteria</taxon>
        <taxon>Bacillati</taxon>
        <taxon>Actinomycetota</taxon>
        <taxon>Actinomycetes</taxon>
        <taxon>Micrococcales</taxon>
        <taxon>Micrococcaceae</taxon>
        <taxon>Sinomonas</taxon>
    </lineage>
</organism>
<gene>
    <name evidence="1" type="ORF">GCM10009849_30170</name>
</gene>
<reference evidence="1 2" key="1">
    <citation type="journal article" date="2019" name="Int. J. Syst. Evol. Microbiol.">
        <title>The Global Catalogue of Microorganisms (GCM) 10K type strain sequencing project: providing services to taxonomists for standard genome sequencing and annotation.</title>
        <authorList>
            <consortium name="The Broad Institute Genomics Platform"/>
            <consortium name="The Broad Institute Genome Sequencing Center for Infectious Disease"/>
            <person name="Wu L."/>
            <person name="Ma J."/>
        </authorList>
    </citation>
    <scope>NUCLEOTIDE SEQUENCE [LARGE SCALE GENOMIC DNA]</scope>
    <source>
        <strain evidence="1 2">JCM 16034</strain>
    </source>
</reference>